<gene>
    <name evidence="1" type="ORF">UFOVP237_55</name>
</gene>
<organism evidence="1">
    <name type="scientific">uncultured Caudovirales phage</name>
    <dbReference type="NCBI Taxonomy" id="2100421"/>
    <lineage>
        <taxon>Viruses</taxon>
        <taxon>Duplodnaviria</taxon>
        <taxon>Heunggongvirae</taxon>
        <taxon>Uroviricota</taxon>
        <taxon>Caudoviricetes</taxon>
        <taxon>Peduoviridae</taxon>
        <taxon>Maltschvirus</taxon>
        <taxon>Maltschvirus maltsch</taxon>
    </lineage>
</organism>
<proteinExistence type="predicted"/>
<reference evidence="1" key="1">
    <citation type="submission" date="2020-05" db="EMBL/GenBank/DDBJ databases">
        <authorList>
            <person name="Chiriac C."/>
            <person name="Salcher M."/>
            <person name="Ghai R."/>
            <person name="Kavagutti S V."/>
        </authorList>
    </citation>
    <scope>NUCLEOTIDE SEQUENCE</scope>
</reference>
<dbReference type="Pfam" id="PF06356">
    <property type="entry name" value="DUF1064"/>
    <property type="match status" value="1"/>
</dbReference>
<name>A0A6J7WQM4_9CAUD</name>
<sequence length="113" mass="13267">MKKNKNRFTVSPIEERTLDGIAFASKKEMKRYAELKLWVRAREITDLELQPEFRVSINDQHYCTYTADFAYTQNGERIIEELKSTGTAKDAAYRLRKKAAELFYGIKVKVIIR</sequence>
<evidence type="ECO:0008006" key="2">
    <source>
        <dbReference type="Google" id="ProtNLM"/>
    </source>
</evidence>
<accession>A0A6J7WQM4</accession>
<dbReference type="EMBL" id="LR798277">
    <property type="protein sequence ID" value="CAB5220017.1"/>
    <property type="molecule type" value="Genomic_DNA"/>
</dbReference>
<evidence type="ECO:0000313" key="1">
    <source>
        <dbReference type="EMBL" id="CAB5220017.1"/>
    </source>
</evidence>
<dbReference type="InterPro" id="IPR009414">
    <property type="entry name" value="DUF1064"/>
</dbReference>
<protein>
    <recommendedName>
        <fullName evidence="2">DUF1064 domain-containing protein</fullName>
    </recommendedName>
</protein>